<comment type="subcellular location">
    <subcellularLocation>
        <location evidence="2 8">Cytoplasm</location>
    </subcellularLocation>
</comment>
<dbReference type="HAMAP" id="MF_01895">
    <property type="entry name" value="RNase_R"/>
    <property type="match status" value="1"/>
</dbReference>
<dbReference type="GO" id="GO:0006402">
    <property type="term" value="P:mRNA catabolic process"/>
    <property type="evidence" value="ECO:0007669"/>
    <property type="project" value="TreeGrafter"/>
</dbReference>
<dbReference type="RefSeq" id="WP_013764122.1">
    <property type="nucleotide sequence ID" value="NC_015510.1"/>
</dbReference>
<dbReference type="InterPro" id="IPR012340">
    <property type="entry name" value="NA-bd_OB-fold"/>
</dbReference>
<comment type="catalytic activity">
    <reaction evidence="1 8">
        <text>Exonucleolytic cleavage in the 3'- to 5'-direction to yield nucleoside 5'-phosphates.</text>
        <dbReference type="EC" id="3.1.13.1"/>
    </reaction>
</comment>
<dbReference type="PROSITE" id="PS50126">
    <property type="entry name" value="S1"/>
    <property type="match status" value="1"/>
</dbReference>
<dbReference type="EMBL" id="CP002691">
    <property type="protein sequence ID" value="AEE49568.1"/>
    <property type="molecule type" value="Genomic_DNA"/>
</dbReference>
<evidence type="ECO:0000256" key="9">
    <source>
        <dbReference type="SAM" id="Coils"/>
    </source>
</evidence>
<evidence type="ECO:0000256" key="5">
    <source>
        <dbReference type="ARBA" id="ARBA00022801"/>
    </source>
</evidence>
<dbReference type="InterPro" id="IPR022966">
    <property type="entry name" value="RNase_II/R_CS"/>
</dbReference>
<dbReference type="PANTHER" id="PTHR23355:SF9">
    <property type="entry name" value="DIS3-LIKE EXONUCLEASE 2"/>
    <property type="match status" value="1"/>
</dbReference>
<feature type="domain" description="S1 motif" evidence="10">
    <location>
        <begin position="643"/>
        <end position="723"/>
    </location>
</feature>
<dbReference type="Pfam" id="PF17876">
    <property type="entry name" value="CSD2"/>
    <property type="match status" value="1"/>
</dbReference>
<evidence type="ECO:0000256" key="4">
    <source>
        <dbReference type="ARBA" id="ARBA00022722"/>
    </source>
</evidence>
<evidence type="ECO:0000256" key="7">
    <source>
        <dbReference type="ARBA" id="ARBA00022884"/>
    </source>
</evidence>
<keyword evidence="4 8" id="KW-0540">Nuclease</keyword>
<dbReference type="EC" id="3.1.13.1" evidence="8"/>
<dbReference type="InterPro" id="IPR011805">
    <property type="entry name" value="RNase_R"/>
</dbReference>
<keyword evidence="6 8" id="KW-0269">Exonuclease</keyword>
<organism evidence="11 12">
    <name type="scientific">Haliscomenobacter hydrossis (strain ATCC 27775 / DSM 1100 / LMG 10767 / O)</name>
    <dbReference type="NCBI Taxonomy" id="760192"/>
    <lineage>
        <taxon>Bacteria</taxon>
        <taxon>Pseudomonadati</taxon>
        <taxon>Bacteroidota</taxon>
        <taxon>Saprospiria</taxon>
        <taxon>Saprospirales</taxon>
        <taxon>Haliscomenobacteraceae</taxon>
        <taxon>Haliscomenobacter</taxon>
    </lineage>
</organism>
<dbReference type="SUPFAM" id="SSF50249">
    <property type="entry name" value="Nucleic acid-binding proteins"/>
    <property type="match status" value="4"/>
</dbReference>
<dbReference type="PANTHER" id="PTHR23355">
    <property type="entry name" value="RIBONUCLEASE"/>
    <property type="match status" value="1"/>
</dbReference>
<dbReference type="GO" id="GO:0003723">
    <property type="term" value="F:RNA binding"/>
    <property type="evidence" value="ECO:0007669"/>
    <property type="project" value="UniProtKB-UniRule"/>
</dbReference>
<gene>
    <name evidence="8" type="primary">rnr</name>
    <name evidence="11" type="ordered locus">Halhy_1679</name>
</gene>
<keyword evidence="7 8" id="KW-0694">RNA-binding</keyword>
<dbReference type="eggNOG" id="COG0557">
    <property type="taxonomic scope" value="Bacteria"/>
</dbReference>
<dbReference type="Pfam" id="PF00773">
    <property type="entry name" value="RNB"/>
    <property type="match status" value="1"/>
</dbReference>
<dbReference type="Pfam" id="PF08206">
    <property type="entry name" value="OB_RNB"/>
    <property type="match status" value="1"/>
</dbReference>
<evidence type="ECO:0000256" key="2">
    <source>
        <dbReference type="ARBA" id="ARBA00004496"/>
    </source>
</evidence>
<comment type="function">
    <text evidence="8">3'-5' exoribonuclease that releases 5'-nucleoside monophosphates and is involved in maturation of structured RNAs.</text>
</comment>
<dbReference type="NCBIfam" id="TIGR02063">
    <property type="entry name" value="RNase_R"/>
    <property type="match status" value="1"/>
</dbReference>
<evidence type="ECO:0000313" key="12">
    <source>
        <dbReference type="Proteomes" id="UP000008461"/>
    </source>
</evidence>
<evidence type="ECO:0000256" key="3">
    <source>
        <dbReference type="ARBA" id="ARBA00022490"/>
    </source>
</evidence>
<dbReference type="STRING" id="760192.Halhy_1679"/>
<evidence type="ECO:0000256" key="8">
    <source>
        <dbReference type="HAMAP-Rule" id="MF_01895"/>
    </source>
</evidence>
<dbReference type="InterPro" id="IPR003029">
    <property type="entry name" value="S1_domain"/>
</dbReference>
<evidence type="ECO:0000256" key="6">
    <source>
        <dbReference type="ARBA" id="ARBA00022839"/>
    </source>
</evidence>
<proteinExistence type="inferred from homology"/>
<protein>
    <recommendedName>
        <fullName evidence="8">Ribonuclease R</fullName>
        <shortName evidence="8">RNase R</shortName>
        <ecNumber evidence="8">3.1.13.1</ecNumber>
    </recommendedName>
</protein>
<dbReference type="InterPro" id="IPR013223">
    <property type="entry name" value="RNase_B_OB_dom"/>
</dbReference>
<dbReference type="SMART" id="SM00955">
    <property type="entry name" value="RNB"/>
    <property type="match status" value="1"/>
</dbReference>
<dbReference type="AlphaFoldDB" id="F4L1Q9"/>
<evidence type="ECO:0000256" key="1">
    <source>
        <dbReference type="ARBA" id="ARBA00001849"/>
    </source>
</evidence>
<keyword evidence="9" id="KW-0175">Coiled coil</keyword>
<evidence type="ECO:0000313" key="11">
    <source>
        <dbReference type="EMBL" id="AEE49568.1"/>
    </source>
</evidence>
<sequence length="728" mass="82851">MTKKKYPKRGHGETRKLSAKELQKDILLLFQKDPKKRLNPKQIANKLRIDNNKDSILYACEELAKLGYLVQLEDFKYKLRGAAASSNLGPGRKVLEGTMDMTRTGAGYVSVEGRENDIFIASKNMNTALHGDKVRIKAWLPRGRNRPEGEVTEVLARAREHFVGTIWIYPRYAVVVVDPPSSLEILVDPSKLMGAKDEERVVVKIESWTTGQHRQPMGVLTYVLGKAGTHDIEMKGILINNGFNLEFPPEVIKEAEALGTEIPEVEIAIRRDMRKTPTFTIDPENARDFDDALSFLYLPNGNLEVGVHIADVTHYVHENTTLDKEALARSTSVYLVDRVCPMLPEKLSNELCSLRPNEDKLTFSAVFTFDAHDKIVERWFGKTVIHSDRRFSYEEAQAVLDSGEGDFAKELKVLNALAHKLRKERFKKGAINFESEEVRFRLDDNGVPIEVFTKERKDAHMLIEDFMLLANKEVATFVSNKGTQDGAEIPFVYRVHDEPNTDKVEELARFARQMGVEMNVTTPKDIANSFNKLAALAEENEALSILGPIAIRTMAKAEYSSDNIGHYGLAFDFYSHFTSPIRRYSDVLAHRILFDNLKAIHRVNKEKLEEMCKHVSKQERRAADAERESIKYKQVEFMSKHLGEVFPGFISGIGDRGIFIELRGNRCEGMVSFETMNEPFEIDPGRLRIRGTYSKKEYTMGQEIQVRIASTNLQRRQIEMVWVEGEAV</sequence>
<dbReference type="KEGG" id="hhy:Halhy_1679"/>
<comment type="similarity">
    <text evidence="8">Belongs to the RNR ribonuclease family. RNase R subfamily.</text>
</comment>
<reference key="2">
    <citation type="submission" date="2011-04" db="EMBL/GenBank/DDBJ databases">
        <title>Complete sequence of chromosome of Haliscomenobacter hydrossis DSM 1100.</title>
        <authorList>
            <consortium name="US DOE Joint Genome Institute (JGI-PGF)"/>
            <person name="Lucas S."/>
            <person name="Han J."/>
            <person name="Lapidus A."/>
            <person name="Bruce D."/>
            <person name="Goodwin L."/>
            <person name="Pitluck S."/>
            <person name="Peters L."/>
            <person name="Kyrpides N."/>
            <person name="Mavromatis K."/>
            <person name="Ivanova N."/>
            <person name="Ovchinnikova G."/>
            <person name="Pagani I."/>
            <person name="Daligault H."/>
            <person name="Detter J.C."/>
            <person name="Han C."/>
            <person name="Land M."/>
            <person name="Hauser L."/>
            <person name="Markowitz V."/>
            <person name="Cheng J.-F."/>
            <person name="Hugenholtz P."/>
            <person name="Woyke T."/>
            <person name="Wu D."/>
            <person name="Verbarg S."/>
            <person name="Frueling A."/>
            <person name="Brambilla E."/>
            <person name="Klenk H.-P."/>
            <person name="Eisen J.A."/>
        </authorList>
    </citation>
    <scope>NUCLEOTIDE SEQUENCE</scope>
    <source>
        <strain>DSM 1100</strain>
    </source>
</reference>
<keyword evidence="3 8" id="KW-0963">Cytoplasm</keyword>
<dbReference type="InterPro" id="IPR004476">
    <property type="entry name" value="RNase_II/RNase_R"/>
</dbReference>
<keyword evidence="5 8" id="KW-0378">Hydrolase</keyword>
<name>F4L1Q9_HALH1</name>
<feature type="coiled-coil region" evidence="9">
    <location>
        <begin position="608"/>
        <end position="635"/>
    </location>
</feature>
<keyword evidence="12" id="KW-1185">Reference proteome</keyword>
<dbReference type="GO" id="GO:0005829">
    <property type="term" value="C:cytosol"/>
    <property type="evidence" value="ECO:0007669"/>
    <property type="project" value="TreeGrafter"/>
</dbReference>
<accession>F4L1Q9</accession>
<reference evidence="11 12" key="1">
    <citation type="journal article" date="2011" name="Stand. Genomic Sci.">
        <title>Complete genome sequence of Haliscomenobacter hydrossis type strain (O).</title>
        <authorList>
            <consortium name="US DOE Joint Genome Institute (JGI-PGF)"/>
            <person name="Daligault H."/>
            <person name="Lapidus A."/>
            <person name="Zeytun A."/>
            <person name="Nolan M."/>
            <person name="Lucas S."/>
            <person name="Del Rio T.G."/>
            <person name="Tice H."/>
            <person name="Cheng J.F."/>
            <person name="Tapia R."/>
            <person name="Han C."/>
            <person name="Goodwin L."/>
            <person name="Pitluck S."/>
            <person name="Liolios K."/>
            <person name="Pagani I."/>
            <person name="Ivanova N."/>
            <person name="Huntemann M."/>
            <person name="Mavromatis K."/>
            <person name="Mikhailova N."/>
            <person name="Pati A."/>
            <person name="Chen A."/>
            <person name="Palaniappan K."/>
            <person name="Land M."/>
            <person name="Hauser L."/>
            <person name="Brambilla E.M."/>
            <person name="Rohde M."/>
            <person name="Verbarg S."/>
            <person name="Goker M."/>
            <person name="Bristow J."/>
            <person name="Eisen J.A."/>
            <person name="Markowitz V."/>
            <person name="Hugenholtz P."/>
            <person name="Kyrpides N.C."/>
            <person name="Klenk H.P."/>
            <person name="Woyke T."/>
        </authorList>
    </citation>
    <scope>NUCLEOTIDE SEQUENCE [LARGE SCALE GENOMIC DNA]</scope>
    <source>
        <strain evidence="12">ATCC 27775 / DSM 1100 / LMG 10767 / O</strain>
    </source>
</reference>
<dbReference type="InterPro" id="IPR050180">
    <property type="entry name" value="RNR_Ribonuclease"/>
</dbReference>
<dbReference type="InterPro" id="IPR040476">
    <property type="entry name" value="CSD2"/>
</dbReference>
<dbReference type="PROSITE" id="PS01175">
    <property type="entry name" value="RIBONUCLEASE_II"/>
    <property type="match status" value="1"/>
</dbReference>
<dbReference type="NCBIfam" id="TIGR00358">
    <property type="entry name" value="3_prime_RNase"/>
    <property type="match status" value="1"/>
</dbReference>
<dbReference type="HOGENOM" id="CLU_002333_7_0_10"/>
<evidence type="ECO:0000259" key="10">
    <source>
        <dbReference type="PROSITE" id="PS50126"/>
    </source>
</evidence>
<dbReference type="Proteomes" id="UP000008461">
    <property type="component" value="Chromosome"/>
</dbReference>
<dbReference type="InterPro" id="IPR001900">
    <property type="entry name" value="RNase_II/R"/>
</dbReference>
<dbReference type="Gene3D" id="2.40.50.140">
    <property type="entry name" value="Nucleic acid-binding proteins"/>
    <property type="match status" value="2"/>
</dbReference>
<dbReference type="GO" id="GO:0008859">
    <property type="term" value="F:exoribonuclease II activity"/>
    <property type="evidence" value="ECO:0007669"/>
    <property type="project" value="UniProtKB-UniRule"/>
</dbReference>
<dbReference type="OrthoDB" id="9764149at2"/>